<proteinExistence type="predicted"/>
<comment type="caution">
    <text evidence="2">The sequence shown here is derived from an EMBL/GenBank/DDBJ whole genome shotgun (WGS) entry which is preliminary data.</text>
</comment>
<dbReference type="AlphaFoldDB" id="A0A5B7FY21"/>
<protein>
    <submittedName>
        <fullName evidence="2">Uncharacterized protein</fullName>
    </submittedName>
</protein>
<keyword evidence="3" id="KW-1185">Reference proteome</keyword>
<reference evidence="2 3" key="1">
    <citation type="submission" date="2019-05" db="EMBL/GenBank/DDBJ databases">
        <title>Another draft genome of Portunus trituberculatus and its Hox gene families provides insights of decapod evolution.</title>
        <authorList>
            <person name="Jeong J.-H."/>
            <person name="Song I."/>
            <person name="Kim S."/>
            <person name="Choi T."/>
            <person name="Kim D."/>
            <person name="Ryu S."/>
            <person name="Kim W."/>
        </authorList>
    </citation>
    <scope>NUCLEOTIDE SEQUENCE [LARGE SCALE GENOMIC DNA]</scope>
    <source>
        <tissue evidence="2">Muscle</tissue>
    </source>
</reference>
<evidence type="ECO:0000256" key="1">
    <source>
        <dbReference type="SAM" id="MobiDB-lite"/>
    </source>
</evidence>
<gene>
    <name evidence="2" type="ORF">E2C01_046493</name>
</gene>
<name>A0A5B7FY21_PORTR</name>
<sequence>MWNKTRSRRKKIRVGNKRGKDTNKSWEGCGEEERMVRGGRGQSRTACRPNKAQRGELISATIINT</sequence>
<accession>A0A5B7FY21</accession>
<feature type="compositionally biased region" description="Basic residues" evidence="1">
    <location>
        <begin position="1"/>
        <end position="17"/>
    </location>
</feature>
<dbReference type="EMBL" id="VSRR010011023">
    <property type="protein sequence ID" value="MPC52620.1"/>
    <property type="molecule type" value="Genomic_DNA"/>
</dbReference>
<evidence type="ECO:0000313" key="2">
    <source>
        <dbReference type="EMBL" id="MPC52620.1"/>
    </source>
</evidence>
<organism evidence="2 3">
    <name type="scientific">Portunus trituberculatus</name>
    <name type="common">Swimming crab</name>
    <name type="synonym">Neptunus trituberculatus</name>
    <dbReference type="NCBI Taxonomy" id="210409"/>
    <lineage>
        <taxon>Eukaryota</taxon>
        <taxon>Metazoa</taxon>
        <taxon>Ecdysozoa</taxon>
        <taxon>Arthropoda</taxon>
        <taxon>Crustacea</taxon>
        <taxon>Multicrustacea</taxon>
        <taxon>Malacostraca</taxon>
        <taxon>Eumalacostraca</taxon>
        <taxon>Eucarida</taxon>
        <taxon>Decapoda</taxon>
        <taxon>Pleocyemata</taxon>
        <taxon>Brachyura</taxon>
        <taxon>Eubrachyura</taxon>
        <taxon>Portunoidea</taxon>
        <taxon>Portunidae</taxon>
        <taxon>Portuninae</taxon>
        <taxon>Portunus</taxon>
    </lineage>
</organism>
<dbReference type="Proteomes" id="UP000324222">
    <property type="component" value="Unassembled WGS sequence"/>
</dbReference>
<evidence type="ECO:0000313" key="3">
    <source>
        <dbReference type="Proteomes" id="UP000324222"/>
    </source>
</evidence>
<feature type="region of interest" description="Disordered" evidence="1">
    <location>
        <begin position="1"/>
        <end position="26"/>
    </location>
</feature>